<sequence>MKKRRHVDRLIHWASCRVVITSPKVPVRQALKEKIKSARERSSRPVVERFRNAVIGSPKVTELEDVEGQSKKAMELTKGQIAELIGDPDLLHRMVLRNVLLSTINTFLNI</sequence>
<accession>M1E046</accession>
<reference evidence="1" key="2">
    <citation type="submission" date="2015-06" db="UniProtKB">
        <authorList>
            <consortium name="EnsemblPlants"/>
        </authorList>
    </citation>
    <scope>IDENTIFICATION</scope>
    <source>
        <strain evidence="1">DM1-3 516 R44</strain>
    </source>
</reference>
<evidence type="ECO:0000313" key="1">
    <source>
        <dbReference type="EnsemblPlants" id="PGSC0003DMT400097207"/>
    </source>
</evidence>
<name>M1E046_SOLTU</name>
<protein>
    <submittedName>
        <fullName evidence="1">Uncharacterized protein</fullName>
    </submittedName>
</protein>
<dbReference type="EnsemblPlants" id="PGSC0003DMT400097207">
    <property type="protein sequence ID" value="PGSC0003DMT400097207"/>
    <property type="gene ID" value="PGSC0003DMG400046778"/>
</dbReference>
<dbReference type="HOGENOM" id="CLU_2227979_0_0_1"/>
<proteinExistence type="predicted"/>
<keyword evidence="2" id="KW-1185">Reference proteome</keyword>
<dbReference type="Proteomes" id="UP000011115">
    <property type="component" value="Unassembled WGS sequence"/>
</dbReference>
<dbReference type="Gramene" id="PGSC0003DMT400097207">
    <property type="protein sequence ID" value="PGSC0003DMT400097207"/>
    <property type="gene ID" value="PGSC0003DMG400046778"/>
</dbReference>
<organism evidence="1 2">
    <name type="scientific">Solanum tuberosum</name>
    <name type="common">Potato</name>
    <dbReference type="NCBI Taxonomy" id="4113"/>
    <lineage>
        <taxon>Eukaryota</taxon>
        <taxon>Viridiplantae</taxon>
        <taxon>Streptophyta</taxon>
        <taxon>Embryophyta</taxon>
        <taxon>Tracheophyta</taxon>
        <taxon>Spermatophyta</taxon>
        <taxon>Magnoliopsida</taxon>
        <taxon>eudicotyledons</taxon>
        <taxon>Gunneridae</taxon>
        <taxon>Pentapetalae</taxon>
        <taxon>asterids</taxon>
        <taxon>lamiids</taxon>
        <taxon>Solanales</taxon>
        <taxon>Solanaceae</taxon>
        <taxon>Solanoideae</taxon>
        <taxon>Solaneae</taxon>
        <taxon>Solanum</taxon>
    </lineage>
</organism>
<dbReference type="AlphaFoldDB" id="M1E046"/>
<reference evidence="2" key="1">
    <citation type="journal article" date="2011" name="Nature">
        <title>Genome sequence and analysis of the tuber crop potato.</title>
        <authorList>
            <consortium name="The Potato Genome Sequencing Consortium"/>
        </authorList>
    </citation>
    <scope>NUCLEOTIDE SEQUENCE [LARGE SCALE GENOMIC DNA]</scope>
    <source>
        <strain evidence="2">cv. DM1-3 516 R44</strain>
    </source>
</reference>
<evidence type="ECO:0000313" key="2">
    <source>
        <dbReference type="Proteomes" id="UP000011115"/>
    </source>
</evidence>
<dbReference type="InParanoid" id="M1E046"/>
<dbReference type="PaxDb" id="4113-PGSC0003DMT400097207"/>